<dbReference type="Pfam" id="PF26292">
    <property type="entry name" value="PUA_elF2D"/>
    <property type="match status" value="1"/>
</dbReference>
<evidence type="ECO:0008006" key="10">
    <source>
        <dbReference type="Google" id="ProtNLM"/>
    </source>
</evidence>
<evidence type="ECO:0000259" key="5">
    <source>
        <dbReference type="Pfam" id="PF25304"/>
    </source>
</evidence>
<dbReference type="EMBL" id="OV651820">
    <property type="protein sequence ID" value="CAH1114110.1"/>
    <property type="molecule type" value="Genomic_DNA"/>
</dbReference>
<keyword evidence="1" id="KW-0963">Cytoplasm</keyword>
<protein>
    <recommendedName>
        <fullName evidence="10">Ligatin</fullName>
    </recommendedName>
</protein>
<reference evidence="8" key="1">
    <citation type="submission" date="2022-01" db="EMBL/GenBank/DDBJ databases">
        <authorList>
            <person name="King R."/>
        </authorList>
    </citation>
    <scope>NUCLEOTIDE SEQUENCE</scope>
</reference>
<evidence type="ECO:0000256" key="2">
    <source>
        <dbReference type="SAM" id="MobiDB-lite"/>
    </source>
</evidence>
<feature type="region of interest" description="Disordered" evidence="2">
    <location>
        <begin position="1"/>
        <end position="21"/>
    </location>
</feature>
<sequence>MFKKPIKVKSNNQSKGTERRNFKDSLQKAFPKLTENELNELLPKKEALNILKVVTHSELIIIVYTVQKRPIVFELNGKLFPTIFLLWKFPNIIHAFTTHQQVMSFISSGADLMLPGVITPPSHTNLPRFGSVRENEIVYVNLTNNKAAVAVGTASQSSGAMVLENSRGKCVNIVHFYGDHLCTLEGMPNLPLVNLGSPEWLKMKSYDDDFPALGSTPKPQSDVNVEKVINEEDIVENNDGNFNEEIEDSTVDASSEVIEETVKDSVEEMDELVLFCFLGAIKYSKSLSLPILTSNFFKLNMLPVCPENKTLDIKKTSYKKLKPFLKKMSEEGIVTVKEIKSGVEAITGINKDHPKLQAFYLTPQDRPKKETDENGGVQSTNVIESYVITEAVLKLFAGHSKGDTVQVPEIRRCVNKYVKEFNLQDETNERYVKPKDKLAAICKTEHSIAWEEVIEKVCAAMKNCYKVKSGNEEIQGKGKVAPITLSVSVRSGNKKVTLIDNLELFGIRINDFAKECQHGVAASTSISRPPGKKCDQLLVQGNQVLFVYNLLTDKYKVPKKYIKGLENAPKKKK</sequence>
<evidence type="ECO:0000259" key="7">
    <source>
        <dbReference type="Pfam" id="PF26292"/>
    </source>
</evidence>
<dbReference type="OrthoDB" id="199771at2759"/>
<dbReference type="InterPro" id="IPR036877">
    <property type="entry name" value="SUI1_dom_sf"/>
</dbReference>
<dbReference type="SUPFAM" id="SSF88697">
    <property type="entry name" value="PUA domain-like"/>
    <property type="match status" value="1"/>
</dbReference>
<dbReference type="Gene3D" id="3.30.780.10">
    <property type="entry name" value="SUI1-like domain"/>
    <property type="match status" value="1"/>
</dbReference>
<dbReference type="SUPFAM" id="SSF55159">
    <property type="entry name" value="eIF1-like"/>
    <property type="match status" value="1"/>
</dbReference>
<dbReference type="PANTHER" id="PTHR12217:SF4">
    <property type="entry name" value="EUKARYOTIC TRANSLATION INITIATION FACTOR 2D"/>
    <property type="match status" value="1"/>
</dbReference>
<dbReference type="InterPro" id="IPR058886">
    <property type="entry name" value="SWIB_eIF2D"/>
</dbReference>
<evidence type="ECO:0000313" key="9">
    <source>
        <dbReference type="Proteomes" id="UP001153636"/>
    </source>
</evidence>
<evidence type="ECO:0000259" key="4">
    <source>
        <dbReference type="Pfam" id="PF17832"/>
    </source>
</evidence>
<feature type="domain" description="Eukaryotic translation initiation factor 2D-like PUA RNA-binding" evidence="7">
    <location>
        <begin position="94"/>
        <end position="180"/>
    </location>
</feature>
<dbReference type="Gene3D" id="1.10.245.10">
    <property type="entry name" value="SWIB/MDM2 domain"/>
    <property type="match status" value="1"/>
</dbReference>
<dbReference type="NCBIfam" id="TIGR00451">
    <property type="entry name" value="unchar_dom_2"/>
    <property type="match status" value="1"/>
</dbReference>
<feature type="domain" description="Pre-PUA" evidence="4">
    <location>
        <begin position="2"/>
        <end position="90"/>
    </location>
</feature>
<dbReference type="InterPro" id="IPR057429">
    <property type="entry name" value="WH_eIF2D"/>
</dbReference>
<proteinExistence type="predicted"/>
<feature type="domain" description="eIF2D winged helix" evidence="5">
    <location>
        <begin position="270"/>
        <end position="350"/>
    </location>
</feature>
<dbReference type="InterPro" id="IPR048247">
    <property type="entry name" value="eIF2D_N"/>
</dbReference>
<dbReference type="InterPro" id="IPR004521">
    <property type="entry name" value="Uncharacterised_CHP00451"/>
</dbReference>
<dbReference type="GO" id="GO:0003743">
    <property type="term" value="F:translation initiation factor activity"/>
    <property type="evidence" value="ECO:0007669"/>
    <property type="project" value="InterPro"/>
</dbReference>
<dbReference type="CDD" id="cd11608">
    <property type="entry name" value="eIF2D_C"/>
    <property type="match status" value="1"/>
</dbReference>
<dbReference type="InterPro" id="IPR001950">
    <property type="entry name" value="SUI1"/>
</dbReference>
<feature type="domain" description="SUI1" evidence="3">
    <location>
        <begin position="481"/>
        <end position="558"/>
    </location>
</feature>
<dbReference type="Pfam" id="PF17832">
    <property type="entry name" value="Pre-PUA"/>
    <property type="match status" value="1"/>
</dbReference>
<gene>
    <name evidence="8" type="ORF">PSYICH_LOCUS14812</name>
</gene>
<evidence type="ECO:0000313" key="8">
    <source>
        <dbReference type="EMBL" id="CAH1114110.1"/>
    </source>
</evidence>
<name>A0A9P0GFM0_9CUCU</name>
<dbReference type="AlphaFoldDB" id="A0A9P0GFM0"/>
<dbReference type="Pfam" id="PF25304">
    <property type="entry name" value="WHD_eIF2D"/>
    <property type="match status" value="1"/>
</dbReference>
<dbReference type="Pfam" id="PF01253">
    <property type="entry name" value="SUI1"/>
    <property type="match status" value="1"/>
</dbReference>
<dbReference type="Pfam" id="PF26291">
    <property type="entry name" value="SWIB_eIF2D"/>
    <property type="match status" value="1"/>
</dbReference>
<dbReference type="InterPro" id="IPR039757">
    <property type="entry name" value="EIF2D"/>
</dbReference>
<organism evidence="8 9">
    <name type="scientific">Psylliodes chrysocephalus</name>
    <dbReference type="NCBI Taxonomy" id="3402493"/>
    <lineage>
        <taxon>Eukaryota</taxon>
        <taxon>Metazoa</taxon>
        <taxon>Ecdysozoa</taxon>
        <taxon>Arthropoda</taxon>
        <taxon>Hexapoda</taxon>
        <taxon>Insecta</taxon>
        <taxon>Pterygota</taxon>
        <taxon>Neoptera</taxon>
        <taxon>Endopterygota</taxon>
        <taxon>Coleoptera</taxon>
        <taxon>Polyphaga</taxon>
        <taxon>Cucujiformia</taxon>
        <taxon>Chrysomeloidea</taxon>
        <taxon>Chrysomelidae</taxon>
        <taxon>Galerucinae</taxon>
        <taxon>Alticini</taxon>
        <taxon>Psylliodes</taxon>
    </lineage>
</organism>
<dbReference type="GO" id="GO:0001731">
    <property type="term" value="P:formation of translation preinitiation complex"/>
    <property type="evidence" value="ECO:0007669"/>
    <property type="project" value="InterPro"/>
</dbReference>
<accession>A0A9P0GFM0</accession>
<dbReference type="PANTHER" id="PTHR12217">
    <property type="entry name" value="EUKARYOTIC TRANSLATION INITIATION FACTOR 2D"/>
    <property type="match status" value="1"/>
</dbReference>
<dbReference type="InterPro" id="IPR036885">
    <property type="entry name" value="SWIB_MDM2_dom_sf"/>
</dbReference>
<dbReference type="CDD" id="cd11610">
    <property type="entry name" value="eIF2D_N"/>
    <property type="match status" value="1"/>
</dbReference>
<dbReference type="InterPro" id="IPR041366">
    <property type="entry name" value="Pre-PUA"/>
</dbReference>
<dbReference type="GO" id="GO:0003723">
    <property type="term" value="F:RNA binding"/>
    <property type="evidence" value="ECO:0007669"/>
    <property type="project" value="InterPro"/>
</dbReference>
<dbReference type="InterPro" id="IPR048248">
    <property type="entry name" value="PUA_eIF2d-like"/>
</dbReference>
<evidence type="ECO:0000259" key="6">
    <source>
        <dbReference type="Pfam" id="PF26291"/>
    </source>
</evidence>
<dbReference type="InterPro" id="IPR039759">
    <property type="entry name" value="eIF2D_SUI1"/>
</dbReference>
<dbReference type="Gene3D" id="3.10.400.20">
    <property type="match status" value="1"/>
</dbReference>
<dbReference type="FunFam" id="3.30.780.10:FF:000016">
    <property type="entry name" value="eukaryotic translation initiation factor 2D"/>
    <property type="match status" value="1"/>
</dbReference>
<dbReference type="SUPFAM" id="SSF47592">
    <property type="entry name" value="SWIB/MDM2 domain"/>
    <property type="match status" value="1"/>
</dbReference>
<dbReference type="CDD" id="cd21156">
    <property type="entry name" value="PUA_eIF2d-like"/>
    <property type="match status" value="1"/>
</dbReference>
<keyword evidence="9" id="KW-1185">Reference proteome</keyword>
<feature type="domain" description="eIF2D SWIB" evidence="6">
    <location>
        <begin position="386"/>
        <end position="458"/>
    </location>
</feature>
<dbReference type="InterPro" id="IPR015947">
    <property type="entry name" value="PUA-like_sf"/>
</dbReference>
<evidence type="ECO:0000256" key="1">
    <source>
        <dbReference type="ARBA" id="ARBA00022490"/>
    </source>
</evidence>
<evidence type="ECO:0000259" key="3">
    <source>
        <dbReference type="Pfam" id="PF01253"/>
    </source>
</evidence>
<dbReference type="Proteomes" id="UP001153636">
    <property type="component" value="Chromosome 8"/>
</dbReference>